<dbReference type="FunCoup" id="A0A2R6RMP8">
    <property type="interactions" value="4007"/>
</dbReference>
<dbReference type="SUPFAM" id="SSF50916">
    <property type="entry name" value="Rap30/74 interaction domains"/>
    <property type="match status" value="1"/>
</dbReference>
<evidence type="ECO:0000256" key="3">
    <source>
        <dbReference type="ARBA" id="ARBA00023015"/>
    </source>
</evidence>
<dbReference type="InterPro" id="IPR040450">
    <property type="entry name" value="TFIIF_beta_HTH"/>
</dbReference>
<keyword evidence="9" id="KW-0396">Initiation factor</keyword>
<dbReference type="FunFam" id="1.10.10.10:FF:000035">
    <property type="entry name" value="General transcription factor IIF subunit 2"/>
    <property type="match status" value="1"/>
</dbReference>
<dbReference type="Gene3D" id="1.10.10.10">
    <property type="entry name" value="Winged helix-like DNA-binding domain superfamily/Winged helix DNA-binding domain"/>
    <property type="match status" value="1"/>
</dbReference>
<dbReference type="InterPro" id="IPR003196">
    <property type="entry name" value="TFIIF_beta"/>
</dbReference>
<comment type="subcellular location">
    <subcellularLocation>
        <location evidence="1">Nucleus</location>
    </subcellularLocation>
</comment>
<dbReference type="Gramene" id="PSS31301">
    <property type="protein sequence ID" value="PSS31301"/>
    <property type="gene ID" value="CEY00_Acc04597"/>
</dbReference>
<dbReference type="OrthoDB" id="26094at2759"/>
<dbReference type="GO" id="GO:0005674">
    <property type="term" value="C:transcription factor TFIIF complex"/>
    <property type="evidence" value="ECO:0007669"/>
    <property type="project" value="InterPro"/>
</dbReference>
<evidence type="ECO:0000256" key="5">
    <source>
        <dbReference type="ARBA" id="ARBA00023163"/>
    </source>
</evidence>
<keyword evidence="9" id="KW-0648">Protein biosynthesis</keyword>
<evidence type="ECO:0000313" key="9">
    <source>
        <dbReference type="EMBL" id="PSS31301.1"/>
    </source>
</evidence>
<accession>A0A2R6RMP8</accession>
<dbReference type="OMA" id="QWDKATD"/>
<comment type="caution">
    <text evidence="9">The sequence shown here is derived from an EMBL/GenBank/DDBJ whole genome shotgun (WGS) entry which is preliminary data.</text>
</comment>
<dbReference type="InParanoid" id="A0A2R6RMP8"/>
<dbReference type="GO" id="GO:0003677">
    <property type="term" value="F:DNA binding"/>
    <property type="evidence" value="ECO:0007669"/>
    <property type="project" value="UniProtKB-KW"/>
</dbReference>
<evidence type="ECO:0000259" key="8">
    <source>
        <dbReference type="Pfam" id="PF02270"/>
    </source>
</evidence>
<dbReference type="InterPro" id="IPR036390">
    <property type="entry name" value="WH_DNA-bd_sf"/>
</dbReference>
<dbReference type="InterPro" id="IPR036388">
    <property type="entry name" value="WH-like_DNA-bd_sf"/>
</dbReference>
<dbReference type="PANTHER" id="PTHR10445:SF0">
    <property type="entry name" value="GENERAL TRANSCRIPTION FACTOR IIF SUBUNIT 2"/>
    <property type="match status" value="1"/>
</dbReference>
<keyword evidence="3" id="KW-0805">Transcription regulation</keyword>
<evidence type="ECO:0000256" key="4">
    <source>
        <dbReference type="ARBA" id="ARBA00023125"/>
    </source>
</evidence>
<dbReference type="Pfam" id="PF02270">
    <property type="entry name" value="TFIIF_beta"/>
    <property type="match status" value="1"/>
</dbReference>
<name>A0A2R6RMP8_ACTCC</name>
<evidence type="ECO:0000256" key="1">
    <source>
        <dbReference type="ARBA" id="ARBA00004123"/>
    </source>
</evidence>
<evidence type="ECO:0000256" key="6">
    <source>
        <dbReference type="ARBA" id="ARBA00023242"/>
    </source>
</evidence>
<reference evidence="10" key="2">
    <citation type="journal article" date="2018" name="BMC Genomics">
        <title>A manually annotated Actinidia chinensis var. chinensis (kiwifruit) genome highlights the challenges associated with draft genomes and gene prediction in plants.</title>
        <authorList>
            <person name="Pilkington S.M."/>
            <person name="Crowhurst R."/>
            <person name="Hilario E."/>
            <person name="Nardozza S."/>
            <person name="Fraser L."/>
            <person name="Peng Y."/>
            <person name="Gunaseelan K."/>
            <person name="Simpson R."/>
            <person name="Tahir J."/>
            <person name="Deroles S.C."/>
            <person name="Templeton K."/>
            <person name="Luo Z."/>
            <person name="Davy M."/>
            <person name="Cheng C."/>
            <person name="McNeilage M."/>
            <person name="Scaglione D."/>
            <person name="Liu Y."/>
            <person name="Zhang Q."/>
            <person name="Datson P."/>
            <person name="De Silva N."/>
            <person name="Gardiner S.E."/>
            <person name="Bassett H."/>
            <person name="Chagne D."/>
            <person name="McCallum J."/>
            <person name="Dzierzon H."/>
            <person name="Deng C."/>
            <person name="Wang Y.Y."/>
            <person name="Barron L."/>
            <person name="Manako K."/>
            <person name="Bowen J."/>
            <person name="Foster T.M."/>
            <person name="Erridge Z.A."/>
            <person name="Tiffin H."/>
            <person name="Waite C.N."/>
            <person name="Davies K.M."/>
            <person name="Grierson E.P."/>
            <person name="Laing W.A."/>
            <person name="Kirk R."/>
            <person name="Chen X."/>
            <person name="Wood M."/>
            <person name="Montefiori M."/>
            <person name="Brummell D.A."/>
            <person name="Schwinn K.E."/>
            <person name="Catanach A."/>
            <person name="Fullerton C."/>
            <person name="Li D."/>
            <person name="Meiyalaghan S."/>
            <person name="Nieuwenhuizen N."/>
            <person name="Read N."/>
            <person name="Prakash R."/>
            <person name="Hunter D."/>
            <person name="Zhang H."/>
            <person name="McKenzie M."/>
            <person name="Knabel M."/>
            <person name="Harris A."/>
            <person name="Allan A.C."/>
            <person name="Gleave A."/>
            <person name="Chen A."/>
            <person name="Janssen B.J."/>
            <person name="Plunkett B."/>
            <person name="Ampomah-Dwamena C."/>
            <person name="Voogd C."/>
            <person name="Leif D."/>
            <person name="Lafferty D."/>
            <person name="Souleyre E.J.F."/>
            <person name="Varkonyi-Gasic E."/>
            <person name="Gambi F."/>
            <person name="Hanley J."/>
            <person name="Yao J.L."/>
            <person name="Cheung J."/>
            <person name="David K.M."/>
            <person name="Warren B."/>
            <person name="Marsh K."/>
            <person name="Snowden K.C."/>
            <person name="Lin-Wang K."/>
            <person name="Brian L."/>
            <person name="Martinez-Sanchez M."/>
            <person name="Wang M."/>
            <person name="Ileperuma N."/>
            <person name="Macnee N."/>
            <person name="Campin R."/>
            <person name="McAtee P."/>
            <person name="Drummond R.S.M."/>
            <person name="Espley R.V."/>
            <person name="Ireland H.S."/>
            <person name="Wu R."/>
            <person name="Atkinson R.G."/>
            <person name="Karunairetnam S."/>
            <person name="Bulley S."/>
            <person name="Chunkath S."/>
            <person name="Hanley Z."/>
            <person name="Storey R."/>
            <person name="Thrimawithana A.H."/>
            <person name="Thomson S."/>
            <person name="David C."/>
            <person name="Testolin R."/>
            <person name="Huang H."/>
            <person name="Hellens R.P."/>
            <person name="Schaffer R.J."/>
        </authorList>
    </citation>
    <scope>NUCLEOTIDE SEQUENCE [LARGE SCALE GENOMIC DNA]</scope>
    <source>
        <strain evidence="10">cv. Red5</strain>
    </source>
</reference>
<evidence type="ECO:0000256" key="2">
    <source>
        <dbReference type="ARBA" id="ARBA00009543"/>
    </source>
</evidence>
<dbReference type="GO" id="GO:0006367">
    <property type="term" value="P:transcription initiation at RNA polymerase II promoter"/>
    <property type="evidence" value="ECO:0007669"/>
    <property type="project" value="InterPro"/>
</dbReference>
<dbReference type="Proteomes" id="UP000241394">
    <property type="component" value="Chromosome LG4"/>
</dbReference>
<dbReference type="InterPro" id="IPR011039">
    <property type="entry name" value="TFIIF_interaction"/>
</dbReference>
<feature type="domain" description="TFIIF beta subunit HTH" evidence="8">
    <location>
        <begin position="159"/>
        <end position="222"/>
    </location>
</feature>
<gene>
    <name evidence="9" type="ORF">CEY00_Acc04597</name>
</gene>
<dbReference type="EMBL" id="NKQK01000004">
    <property type="protein sequence ID" value="PSS31301.1"/>
    <property type="molecule type" value="Genomic_DNA"/>
</dbReference>
<keyword evidence="10" id="KW-1185">Reference proteome</keyword>
<reference evidence="9 10" key="1">
    <citation type="submission" date="2017-07" db="EMBL/GenBank/DDBJ databases">
        <title>An improved, manually edited Actinidia chinensis var. chinensis (kiwifruit) genome highlights the challenges associated with draft genomes and gene prediction in plants.</title>
        <authorList>
            <person name="Pilkington S."/>
            <person name="Crowhurst R."/>
            <person name="Hilario E."/>
            <person name="Nardozza S."/>
            <person name="Fraser L."/>
            <person name="Peng Y."/>
            <person name="Gunaseelan K."/>
            <person name="Simpson R."/>
            <person name="Tahir J."/>
            <person name="Deroles S."/>
            <person name="Templeton K."/>
            <person name="Luo Z."/>
            <person name="Davy M."/>
            <person name="Cheng C."/>
            <person name="Mcneilage M."/>
            <person name="Scaglione D."/>
            <person name="Liu Y."/>
            <person name="Zhang Q."/>
            <person name="Datson P."/>
            <person name="De Silva N."/>
            <person name="Gardiner S."/>
            <person name="Bassett H."/>
            <person name="Chagne D."/>
            <person name="Mccallum J."/>
            <person name="Dzierzon H."/>
            <person name="Deng C."/>
            <person name="Wang Y.-Y."/>
            <person name="Barron N."/>
            <person name="Manako K."/>
            <person name="Bowen J."/>
            <person name="Foster T."/>
            <person name="Erridge Z."/>
            <person name="Tiffin H."/>
            <person name="Waite C."/>
            <person name="Davies K."/>
            <person name="Grierson E."/>
            <person name="Laing W."/>
            <person name="Kirk R."/>
            <person name="Chen X."/>
            <person name="Wood M."/>
            <person name="Montefiori M."/>
            <person name="Brummell D."/>
            <person name="Schwinn K."/>
            <person name="Catanach A."/>
            <person name="Fullerton C."/>
            <person name="Li D."/>
            <person name="Meiyalaghan S."/>
            <person name="Nieuwenhuizen N."/>
            <person name="Read N."/>
            <person name="Prakash R."/>
            <person name="Hunter D."/>
            <person name="Zhang H."/>
            <person name="Mckenzie M."/>
            <person name="Knabel M."/>
            <person name="Harris A."/>
            <person name="Allan A."/>
            <person name="Chen A."/>
            <person name="Janssen B."/>
            <person name="Plunkett B."/>
            <person name="Dwamena C."/>
            <person name="Voogd C."/>
            <person name="Leif D."/>
            <person name="Lafferty D."/>
            <person name="Souleyre E."/>
            <person name="Varkonyi-Gasic E."/>
            <person name="Gambi F."/>
            <person name="Hanley J."/>
            <person name="Yao J.-L."/>
            <person name="Cheung J."/>
            <person name="David K."/>
            <person name="Warren B."/>
            <person name="Marsh K."/>
            <person name="Snowden K."/>
            <person name="Lin-Wang K."/>
            <person name="Brian L."/>
            <person name="Martinez-Sanchez M."/>
            <person name="Wang M."/>
            <person name="Ileperuma N."/>
            <person name="Macnee N."/>
            <person name="Campin R."/>
            <person name="Mcatee P."/>
            <person name="Drummond R."/>
            <person name="Espley R."/>
            <person name="Ireland H."/>
            <person name="Wu R."/>
            <person name="Atkinson R."/>
            <person name="Karunairetnam S."/>
            <person name="Bulley S."/>
            <person name="Chunkath S."/>
            <person name="Hanley Z."/>
            <person name="Storey R."/>
            <person name="Thrimawithana A."/>
            <person name="Thomson S."/>
            <person name="David C."/>
            <person name="Testolin R."/>
        </authorList>
    </citation>
    <scope>NUCLEOTIDE SEQUENCE [LARGE SCALE GENOMIC DNA]</scope>
    <source>
        <strain evidence="10">cv. Red5</strain>
        <tissue evidence="9">Young leaf</tissue>
    </source>
</reference>
<evidence type="ECO:0000256" key="7">
    <source>
        <dbReference type="SAM" id="MobiDB-lite"/>
    </source>
</evidence>
<protein>
    <submittedName>
        <fullName evidence="9">Transcription initiation factor IIF subunit beta like</fullName>
    </submittedName>
</protein>
<dbReference type="SUPFAM" id="SSF46785">
    <property type="entry name" value="Winged helix' DNA-binding domain"/>
    <property type="match status" value="1"/>
</dbReference>
<sequence length="231" mass="26319">MDEDRSNSSNSNNGGLDTGKSDKSVWLMKCPLVVAKSWQSQSHCSASDSHPVAKVVVSVDPLHPEEPSSLQFTMEMAGNEIENKPKIYSLNMFKDFVPMCVFAESNQGENHDMFLSLLVFCIYLSFCDCCRPILLYFSDLCSDKKKTTPVKGSDVKRTRRDRGELEDIMFKLFERQPNWALKQLVQETDQPAQFLKEILNELCVYNKRGTNQGTYELKPEYKKSVEDTGSE</sequence>
<keyword evidence="6" id="KW-0539">Nucleus</keyword>
<comment type="similarity">
    <text evidence="2">Belongs to the TFIIF beta subunit family.</text>
</comment>
<dbReference type="AlphaFoldDB" id="A0A2R6RMP8"/>
<keyword evidence="5" id="KW-0804">Transcription</keyword>
<feature type="region of interest" description="Disordered" evidence="7">
    <location>
        <begin position="1"/>
        <end position="20"/>
    </location>
</feature>
<organism evidence="9 10">
    <name type="scientific">Actinidia chinensis var. chinensis</name>
    <name type="common">Chinese soft-hair kiwi</name>
    <dbReference type="NCBI Taxonomy" id="1590841"/>
    <lineage>
        <taxon>Eukaryota</taxon>
        <taxon>Viridiplantae</taxon>
        <taxon>Streptophyta</taxon>
        <taxon>Embryophyta</taxon>
        <taxon>Tracheophyta</taxon>
        <taxon>Spermatophyta</taxon>
        <taxon>Magnoliopsida</taxon>
        <taxon>eudicotyledons</taxon>
        <taxon>Gunneridae</taxon>
        <taxon>Pentapetalae</taxon>
        <taxon>asterids</taxon>
        <taxon>Ericales</taxon>
        <taxon>Actinidiaceae</taxon>
        <taxon>Actinidia</taxon>
    </lineage>
</organism>
<evidence type="ECO:0000313" key="10">
    <source>
        <dbReference type="Proteomes" id="UP000241394"/>
    </source>
</evidence>
<dbReference type="GO" id="GO:0003743">
    <property type="term" value="F:translation initiation factor activity"/>
    <property type="evidence" value="ECO:0007669"/>
    <property type="project" value="UniProtKB-KW"/>
</dbReference>
<dbReference type="PANTHER" id="PTHR10445">
    <property type="entry name" value="GENERAL TRANSCRIPTION FACTOR IIF SUBUNIT 2"/>
    <property type="match status" value="1"/>
</dbReference>
<dbReference type="STRING" id="1590841.A0A2R6RMP8"/>
<keyword evidence="4" id="KW-0238">DNA-binding</keyword>
<proteinExistence type="inferred from homology"/>